<gene>
    <name evidence="1" type="ORF">PCAL00307_LOCUS780</name>
    <name evidence="2" type="ORF">PCAL00307_LOCUS781</name>
</gene>
<evidence type="ECO:0000313" key="2">
    <source>
        <dbReference type="EMBL" id="CAE0685347.1"/>
    </source>
</evidence>
<name>A0A6S8QT29_9STRA</name>
<evidence type="ECO:0000313" key="1">
    <source>
        <dbReference type="EMBL" id="CAE0685346.1"/>
    </source>
</evidence>
<dbReference type="AlphaFoldDB" id="A0A6S8QT29"/>
<dbReference type="EMBL" id="HBIW01000914">
    <property type="protein sequence ID" value="CAE0685346.1"/>
    <property type="molecule type" value="Transcribed_RNA"/>
</dbReference>
<protein>
    <submittedName>
        <fullName evidence="1">Uncharacterized protein</fullName>
    </submittedName>
</protein>
<sequence length="156" mass="16139">MAPKDYMTVQALGCTYIAIDPTDIKVCCVSEGEELCCFGKYCCAAGEAVLGPGPIAADKDKGEICHCGCGCCSCGLKAPAVCCKGRQSCLCLKGAAALPFDDEYVPAPVCVLPCCPGLQVMPNAGCCTPPFTQKWLDEHKDLDGVGGPAACEMTGR</sequence>
<accession>A0A6S8QT29</accession>
<organism evidence="1">
    <name type="scientific">Pelagomonas calceolata</name>
    <dbReference type="NCBI Taxonomy" id="35677"/>
    <lineage>
        <taxon>Eukaryota</taxon>
        <taxon>Sar</taxon>
        <taxon>Stramenopiles</taxon>
        <taxon>Ochrophyta</taxon>
        <taxon>Pelagophyceae</taxon>
        <taxon>Pelagomonadales</taxon>
        <taxon>Pelagomonadaceae</taxon>
        <taxon>Pelagomonas</taxon>
    </lineage>
</organism>
<dbReference type="EMBL" id="HBIW01000915">
    <property type="protein sequence ID" value="CAE0685347.1"/>
    <property type="molecule type" value="Transcribed_RNA"/>
</dbReference>
<proteinExistence type="predicted"/>
<reference evidence="1" key="1">
    <citation type="submission" date="2021-01" db="EMBL/GenBank/DDBJ databases">
        <authorList>
            <person name="Corre E."/>
            <person name="Pelletier E."/>
            <person name="Niang G."/>
            <person name="Scheremetjew M."/>
            <person name="Finn R."/>
            <person name="Kale V."/>
            <person name="Holt S."/>
            <person name="Cochrane G."/>
            <person name="Meng A."/>
            <person name="Brown T."/>
            <person name="Cohen L."/>
        </authorList>
    </citation>
    <scope>NUCLEOTIDE SEQUENCE</scope>
    <source>
        <strain evidence="1">CCMP1756</strain>
    </source>
</reference>